<sequence length="147" mass="17525">MINNILPLFGMYKELQIENATQLKDALDKWDQHKLKYWLLKMERAIFTFQYDQCIAILDEFQPNYIQNLPYDMAIQCNKLRTMFQNNSIQYLIVNTYLKLLRSLKKSLEPIFCSNNLLNSIRNLELYLSSPLNQNTIKPQECNCSQF</sequence>
<dbReference type="AlphaFoldDB" id="A0A8S1Q790"/>
<protein>
    <submittedName>
        <fullName evidence="1">Uncharacterized protein</fullName>
    </submittedName>
</protein>
<dbReference type="EMBL" id="CAJJDN010000098">
    <property type="protein sequence ID" value="CAD8111348.1"/>
    <property type="molecule type" value="Genomic_DNA"/>
</dbReference>
<name>A0A8S1Q790_9CILI</name>
<gene>
    <name evidence="1" type="ORF">PSON_ATCC_30995.1.T0980021</name>
</gene>
<keyword evidence="2" id="KW-1185">Reference proteome</keyword>
<evidence type="ECO:0000313" key="1">
    <source>
        <dbReference type="EMBL" id="CAD8111348.1"/>
    </source>
</evidence>
<accession>A0A8S1Q790</accession>
<proteinExistence type="predicted"/>
<organism evidence="1 2">
    <name type="scientific">Paramecium sonneborni</name>
    <dbReference type="NCBI Taxonomy" id="65129"/>
    <lineage>
        <taxon>Eukaryota</taxon>
        <taxon>Sar</taxon>
        <taxon>Alveolata</taxon>
        <taxon>Ciliophora</taxon>
        <taxon>Intramacronucleata</taxon>
        <taxon>Oligohymenophorea</taxon>
        <taxon>Peniculida</taxon>
        <taxon>Parameciidae</taxon>
        <taxon>Paramecium</taxon>
    </lineage>
</organism>
<evidence type="ECO:0000313" key="2">
    <source>
        <dbReference type="Proteomes" id="UP000692954"/>
    </source>
</evidence>
<reference evidence="1" key="1">
    <citation type="submission" date="2021-01" db="EMBL/GenBank/DDBJ databases">
        <authorList>
            <consortium name="Genoscope - CEA"/>
            <person name="William W."/>
        </authorList>
    </citation>
    <scope>NUCLEOTIDE SEQUENCE</scope>
</reference>
<dbReference type="Proteomes" id="UP000692954">
    <property type="component" value="Unassembled WGS sequence"/>
</dbReference>
<comment type="caution">
    <text evidence="1">The sequence shown here is derived from an EMBL/GenBank/DDBJ whole genome shotgun (WGS) entry which is preliminary data.</text>
</comment>